<gene>
    <name evidence="11" type="ORF">WJX73_003082</name>
</gene>
<evidence type="ECO:0000256" key="8">
    <source>
        <dbReference type="ARBA" id="ARBA00022989"/>
    </source>
</evidence>
<dbReference type="Proteomes" id="UP001465755">
    <property type="component" value="Unassembled WGS sequence"/>
</dbReference>
<accession>A0AAW1PMS4</accession>
<keyword evidence="8 10" id="KW-1133">Transmembrane helix</keyword>
<keyword evidence="6 10" id="KW-0812">Transmembrane</keyword>
<dbReference type="EMBL" id="JALJOQ010000020">
    <property type="protein sequence ID" value="KAK9809404.1"/>
    <property type="molecule type" value="Genomic_DNA"/>
</dbReference>
<dbReference type="GO" id="GO:0000026">
    <property type="term" value="F:alpha-1,2-mannosyltransferase activity"/>
    <property type="evidence" value="ECO:0007669"/>
    <property type="project" value="TreeGrafter"/>
</dbReference>
<dbReference type="GO" id="GO:0006487">
    <property type="term" value="P:protein N-linked glycosylation"/>
    <property type="evidence" value="ECO:0007669"/>
    <property type="project" value="TreeGrafter"/>
</dbReference>
<proteinExistence type="inferred from homology"/>
<keyword evidence="5" id="KW-0808">Transferase</keyword>
<feature type="transmembrane region" description="Helical" evidence="10">
    <location>
        <begin position="193"/>
        <end position="217"/>
    </location>
</feature>
<dbReference type="AlphaFoldDB" id="A0AAW1PMS4"/>
<evidence type="ECO:0000256" key="5">
    <source>
        <dbReference type="ARBA" id="ARBA00022679"/>
    </source>
</evidence>
<protein>
    <recommendedName>
        <fullName evidence="10">Mannosyltransferase</fullName>
        <ecNumber evidence="10">2.4.1.-</ecNumber>
    </recommendedName>
</protein>
<dbReference type="GO" id="GO:0005789">
    <property type="term" value="C:endoplasmic reticulum membrane"/>
    <property type="evidence" value="ECO:0007669"/>
    <property type="project" value="UniProtKB-SubCell"/>
</dbReference>
<dbReference type="Pfam" id="PF03901">
    <property type="entry name" value="Glyco_transf_22"/>
    <property type="match status" value="1"/>
</dbReference>
<comment type="subcellular location">
    <subcellularLocation>
        <location evidence="1 10">Endoplasmic reticulum membrane</location>
        <topology evidence="1 10">Multi-pass membrane protein</topology>
    </subcellularLocation>
</comment>
<feature type="transmembrane region" description="Helical" evidence="10">
    <location>
        <begin position="115"/>
        <end position="136"/>
    </location>
</feature>
<dbReference type="EC" id="2.4.1.-" evidence="10"/>
<feature type="transmembrane region" description="Helical" evidence="10">
    <location>
        <begin position="229"/>
        <end position="251"/>
    </location>
</feature>
<keyword evidence="12" id="KW-1185">Reference proteome</keyword>
<keyword evidence="7 10" id="KW-0256">Endoplasmic reticulum</keyword>
<dbReference type="PANTHER" id="PTHR22760">
    <property type="entry name" value="GLYCOSYLTRANSFERASE"/>
    <property type="match status" value="1"/>
</dbReference>
<reference evidence="11 12" key="1">
    <citation type="journal article" date="2024" name="Nat. Commun.">
        <title>Phylogenomics reveals the evolutionary origins of lichenization in chlorophyte algae.</title>
        <authorList>
            <person name="Puginier C."/>
            <person name="Libourel C."/>
            <person name="Otte J."/>
            <person name="Skaloud P."/>
            <person name="Haon M."/>
            <person name="Grisel S."/>
            <person name="Petersen M."/>
            <person name="Berrin J.G."/>
            <person name="Delaux P.M."/>
            <person name="Dal Grande F."/>
            <person name="Keller J."/>
        </authorList>
    </citation>
    <scope>NUCLEOTIDE SEQUENCE [LARGE SCALE GENOMIC DNA]</scope>
    <source>
        <strain evidence="11 12">SAG 2036</strain>
    </source>
</reference>
<comment type="caution">
    <text evidence="11">The sequence shown here is derived from an EMBL/GenBank/DDBJ whole genome shotgun (WGS) entry which is preliminary data.</text>
</comment>
<evidence type="ECO:0000256" key="9">
    <source>
        <dbReference type="ARBA" id="ARBA00023136"/>
    </source>
</evidence>
<feature type="transmembrane region" description="Helical" evidence="10">
    <location>
        <begin position="386"/>
        <end position="407"/>
    </location>
</feature>
<evidence type="ECO:0000256" key="4">
    <source>
        <dbReference type="ARBA" id="ARBA00022676"/>
    </source>
</evidence>
<feature type="transmembrane region" description="Helical" evidence="10">
    <location>
        <begin position="291"/>
        <end position="308"/>
    </location>
</feature>
<evidence type="ECO:0000256" key="6">
    <source>
        <dbReference type="ARBA" id="ARBA00022692"/>
    </source>
</evidence>
<feature type="transmembrane region" description="Helical" evidence="10">
    <location>
        <begin position="320"/>
        <end position="337"/>
    </location>
</feature>
<feature type="transmembrane region" description="Helical" evidence="10">
    <location>
        <begin position="90"/>
        <end position="109"/>
    </location>
</feature>
<evidence type="ECO:0000256" key="1">
    <source>
        <dbReference type="ARBA" id="ARBA00004477"/>
    </source>
</evidence>
<evidence type="ECO:0000256" key="10">
    <source>
        <dbReference type="RuleBase" id="RU363075"/>
    </source>
</evidence>
<feature type="transmembrane region" description="Helical" evidence="10">
    <location>
        <begin position="148"/>
        <end position="173"/>
    </location>
</feature>
<comment type="similarity">
    <text evidence="3 10">Belongs to the glycosyltransferase 22 family.</text>
</comment>
<keyword evidence="4 10" id="KW-0328">Glycosyltransferase</keyword>
<evidence type="ECO:0000256" key="7">
    <source>
        <dbReference type="ARBA" id="ARBA00022824"/>
    </source>
</evidence>
<comment type="pathway">
    <text evidence="2">Protein modification; protein glycosylation.</text>
</comment>
<evidence type="ECO:0000313" key="11">
    <source>
        <dbReference type="EMBL" id="KAK9809404.1"/>
    </source>
</evidence>
<feature type="transmembrane region" description="Helical" evidence="10">
    <location>
        <begin position="35"/>
        <end position="54"/>
    </location>
</feature>
<organism evidence="11 12">
    <name type="scientific">Symbiochloris irregularis</name>
    <dbReference type="NCBI Taxonomy" id="706552"/>
    <lineage>
        <taxon>Eukaryota</taxon>
        <taxon>Viridiplantae</taxon>
        <taxon>Chlorophyta</taxon>
        <taxon>core chlorophytes</taxon>
        <taxon>Trebouxiophyceae</taxon>
        <taxon>Trebouxiales</taxon>
        <taxon>Trebouxiaceae</taxon>
        <taxon>Symbiochloris</taxon>
    </lineage>
</organism>
<feature type="transmembrane region" description="Helical" evidence="10">
    <location>
        <begin position="349"/>
        <end position="374"/>
    </location>
</feature>
<evidence type="ECO:0000313" key="12">
    <source>
        <dbReference type="Proteomes" id="UP001465755"/>
    </source>
</evidence>
<dbReference type="PANTHER" id="PTHR22760:SF2">
    <property type="entry name" value="ALPHA-1,2-MANNOSYLTRANSFERASE ALG9"/>
    <property type="match status" value="1"/>
</dbReference>
<evidence type="ECO:0000256" key="3">
    <source>
        <dbReference type="ARBA" id="ARBA00007063"/>
    </source>
</evidence>
<sequence length="568" mass="62347">MSQLRQRHAPSATVVKSPSYQDLQRRSPVRSLKGVYAFGFLFACRCVSALFNIVHDCDEVFNYWEPLHYLLYGSGLQTWEYSAEYALRSYLYLLLHATVAAPAAVWLGSGKGKLIVFYLVKLALGAASAATEAKLYRATCVHVGSRTGNILLLLLAAAPGLFFASTSLLPSSFTMYLLTLAAAYVLEGKSLKVVASAVVGVVCGWTVAGLAFVPYAFYVLFAPQLGRSILMLTSALALTTIPTLAIDTVLYGKWTVSLLNFLRYNVAGGGDSALYGTEGPVYYIRNGLNNLNLVLLLVLLAPVAGLAQWWRSRQKLPQRLLLAVAPAFLWLAAITALPHKEERFLYVTYPVMCLVAAAVLAAAPGLIIWGTSAVLPRRASHMLGRVLVRAALVAFLLLSASRITAILSNYSASMHIYRYLPEEPHRLDKDGMANVCTGAEWHRFPSAFFLPSPAYRLAFIPSTFNGLLPARFDVNKNGTAAAPASLNDRNRQDLGNVLPDASSCAYLVTWSTPGMPDTGWVKPDWEELVSLKYVDASQSPSWLLRALYIPWLSAKRNKHVQYVLLRRL</sequence>
<dbReference type="InterPro" id="IPR005599">
    <property type="entry name" value="GPI_mannosylTrfase"/>
</dbReference>
<keyword evidence="9 10" id="KW-0472">Membrane</keyword>
<evidence type="ECO:0000256" key="2">
    <source>
        <dbReference type="ARBA" id="ARBA00004922"/>
    </source>
</evidence>
<name>A0AAW1PMS4_9CHLO</name>